<feature type="domain" description="Aminoglycoside phosphotransferase" evidence="1">
    <location>
        <begin position="108"/>
        <end position="149"/>
    </location>
</feature>
<name>A0A931C745_9ACTN</name>
<dbReference type="EMBL" id="JADQTO010000006">
    <property type="protein sequence ID" value="MBG0562607.1"/>
    <property type="molecule type" value="Genomic_DNA"/>
</dbReference>
<organism evidence="2 3">
    <name type="scientific">Actinoplanes aureus</name>
    <dbReference type="NCBI Taxonomy" id="2792083"/>
    <lineage>
        <taxon>Bacteria</taxon>
        <taxon>Bacillati</taxon>
        <taxon>Actinomycetota</taxon>
        <taxon>Actinomycetes</taxon>
        <taxon>Micromonosporales</taxon>
        <taxon>Micromonosporaceae</taxon>
        <taxon>Actinoplanes</taxon>
    </lineage>
</organism>
<evidence type="ECO:0000259" key="1">
    <source>
        <dbReference type="Pfam" id="PF01636"/>
    </source>
</evidence>
<keyword evidence="3" id="KW-1185">Reference proteome</keyword>
<accession>A0A931C745</accession>
<reference evidence="2" key="1">
    <citation type="submission" date="2020-11" db="EMBL/GenBank/DDBJ databases">
        <title>Isolation and identification of active actinomycetes.</title>
        <authorList>
            <person name="Sun X."/>
        </authorList>
    </citation>
    <scope>NUCLEOTIDE SEQUENCE</scope>
    <source>
        <strain evidence="2">NEAU-A11</strain>
    </source>
</reference>
<protein>
    <submittedName>
        <fullName evidence="2">Phosphotransferase</fullName>
    </submittedName>
</protein>
<sequence>MTGLLGSGREADVYALDEGRVLRRYRGGGDVTAEVEIMAYVARFDFPVPRVYESRGADMVLERLDGPTLAAAAVTGEVTVSESAGLLADLHRRLHDLPARTGRDPGDRILHLDLHPENVMLTARGPVVIDWRNGTEGPPDLDLAISALILAEVAVDRTHALAQPAGALLAEFLPLAGGDPLSILDRALDVRRKQLAGEQPAQLAEAAAYVTSCR</sequence>
<dbReference type="AlphaFoldDB" id="A0A931C745"/>
<evidence type="ECO:0000313" key="3">
    <source>
        <dbReference type="Proteomes" id="UP000598146"/>
    </source>
</evidence>
<feature type="domain" description="Aminoglycoside phosphotransferase" evidence="1">
    <location>
        <begin position="5"/>
        <end position="107"/>
    </location>
</feature>
<evidence type="ECO:0000313" key="2">
    <source>
        <dbReference type="EMBL" id="MBG0562607.1"/>
    </source>
</evidence>
<dbReference type="SUPFAM" id="SSF56112">
    <property type="entry name" value="Protein kinase-like (PK-like)"/>
    <property type="match status" value="1"/>
</dbReference>
<proteinExistence type="predicted"/>
<comment type="caution">
    <text evidence="2">The sequence shown here is derived from an EMBL/GenBank/DDBJ whole genome shotgun (WGS) entry which is preliminary data.</text>
</comment>
<dbReference type="Gene3D" id="3.90.1200.10">
    <property type="match status" value="1"/>
</dbReference>
<dbReference type="Pfam" id="PF01636">
    <property type="entry name" value="APH"/>
    <property type="match status" value="2"/>
</dbReference>
<dbReference type="InterPro" id="IPR002575">
    <property type="entry name" value="Aminoglycoside_PTrfase"/>
</dbReference>
<dbReference type="Proteomes" id="UP000598146">
    <property type="component" value="Unassembled WGS sequence"/>
</dbReference>
<dbReference type="RefSeq" id="WP_196414419.1">
    <property type="nucleotide sequence ID" value="NZ_JADQTO010000006.1"/>
</dbReference>
<gene>
    <name evidence="2" type="ORF">I4J89_14210</name>
</gene>
<dbReference type="InterPro" id="IPR011009">
    <property type="entry name" value="Kinase-like_dom_sf"/>
</dbReference>